<sequence length="732" mass="80652">MSNTTFPPNASQQALTPGSDGLRARVPWNGDARRPSVHGALNGGPPPPLTALQKQRIRIRQFQEQWKQIKEDLPPQLSRRHIGMISIGGVIGTGLFVGSADALYHGGPVGALLGYSVVGTVVYCLCVSIGEMIAFLPNVGGVVGLADLYVDRALGFSLGWAAWYNWSVTLPAEISAAASLLRHWHWSSNIPVPAISAVFLAVATLINCFSSGVYGEFEFWLSTFKVFVIICISTPIYLEPAVSPAHKICKVLCSFLVDLGVGKSGFVGFYNWKHPGPFAQYLNIQGPLGRVLGFWAVLMQASFSFFGSEVPGIAAGEVIDATRNVPRALRRVWLRITLFYILGVFCAGLIISRETLVQYELGPDATKNSAFVLAFEKAGWRWLGSCINVAILLSAWSAAASDIYIASRFLFFLARRFHAPRIFATLIRYPYDPNRPGLREQEEEDILDQEDDELPPPVPAVYGRRREDSSSSNNSAECIQEDNVRSPPLTANEEYEMVPIPSSSSSSVGSSDPESTTPPRRREWFVLPLYAVIASAAVGGLSFIDSGHLAVVFNWLVAVASIASLQSWSGMLFTYIRWYQGTVYAEKKARVGGDDDSAAVLENIRIIKQNRHRGQPYLAIYAFSLCMIILLTNGWAVFVSNSWTIAEIPRTPRKSFFGANGRVPTPVLQFLSSYVPIPFFVLLTFGYKLIHQTKMVPVEEMPFSDRGDVPPPEEEPAFHNPLSRLWGSLFVI</sequence>
<dbReference type="Proteomes" id="UP001148662">
    <property type="component" value="Unassembled WGS sequence"/>
</dbReference>
<accession>A0ACC1SZV2</accession>
<comment type="caution">
    <text evidence="1">The sequence shown here is derived from an EMBL/GenBank/DDBJ whole genome shotgun (WGS) entry which is preliminary data.</text>
</comment>
<reference evidence="1" key="1">
    <citation type="submission" date="2022-07" db="EMBL/GenBank/DDBJ databases">
        <title>Genome Sequence of Phlebia brevispora.</title>
        <authorList>
            <person name="Buettner E."/>
        </authorList>
    </citation>
    <scope>NUCLEOTIDE SEQUENCE</scope>
    <source>
        <strain evidence="1">MPL23</strain>
    </source>
</reference>
<dbReference type="EMBL" id="JANHOG010000933">
    <property type="protein sequence ID" value="KAJ3549374.1"/>
    <property type="molecule type" value="Genomic_DNA"/>
</dbReference>
<protein>
    <submittedName>
        <fullName evidence="1">Uncharacterized protein</fullName>
    </submittedName>
</protein>
<evidence type="ECO:0000313" key="1">
    <source>
        <dbReference type="EMBL" id="KAJ3549374.1"/>
    </source>
</evidence>
<gene>
    <name evidence="1" type="ORF">NM688_g5183</name>
</gene>
<name>A0ACC1SZV2_9APHY</name>
<proteinExistence type="predicted"/>
<evidence type="ECO:0000313" key="2">
    <source>
        <dbReference type="Proteomes" id="UP001148662"/>
    </source>
</evidence>
<organism evidence="1 2">
    <name type="scientific">Phlebia brevispora</name>
    <dbReference type="NCBI Taxonomy" id="194682"/>
    <lineage>
        <taxon>Eukaryota</taxon>
        <taxon>Fungi</taxon>
        <taxon>Dikarya</taxon>
        <taxon>Basidiomycota</taxon>
        <taxon>Agaricomycotina</taxon>
        <taxon>Agaricomycetes</taxon>
        <taxon>Polyporales</taxon>
        <taxon>Meruliaceae</taxon>
        <taxon>Phlebia</taxon>
    </lineage>
</organism>
<keyword evidence="2" id="KW-1185">Reference proteome</keyword>